<dbReference type="AlphaFoldDB" id="A0AAP0SF69"/>
<sequence>MKPLTTMFAGLALLGAMAATPVWAQQPGDDWKVDQAEAEATLKAAGYTRIIKIEAEEDHWEGEGIKQDGMKYEFNVDANSGKITKDEREY</sequence>
<dbReference type="InterPro" id="IPR025711">
    <property type="entry name" value="PepSY"/>
</dbReference>
<dbReference type="Proteomes" id="UP000027121">
    <property type="component" value="Chromosome"/>
</dbReference>
<organism evidence="3 4">
    <name type="scientific">Pseudomonas donghuensis</name>
    <dbReference type="NCBI Taxonomy" id="1163398"/>
    <lineage>
        <taxon>Bacteria</taxon>
        <taxon>Pseudomonadati</taxon>
        <taxon>Pseudomonadota</taxon>
        <taxon>Gammaproteobacteria</taxon>
        <taxon>Pseudomonadales</taxon>
        <taxon>Pseudomonadaceae</taxon>
        <taxon>Pseudomonas</taxon>
    </lineage>
</organism>
<proteinExistence type="predicted"/>
<feature type="domain" description="PepSY" evidence="2">
    <location>
        <begin position="6"/>
        <end position="86"/>
    </location>
</feature>
<keyword evidence="1" id="KW-0732">Signal</keyword>
<reference evidence="3 4" key="2">
    <citation type="journal article" date="2016" name="Front. Microbiol.">
        <title>When Genome-Based Approach Meets the 'Old but Good': Revealing Genes Involved in the Antibacterial Activity of Pseudomonas sp. P482 against Soft Rot Pathogens.</title>
        <authorList>
            <person name="Krzyzanowska D.M."/>
            <person name="Ossowicki A."/>
            <person name="Rajewska M."/>
            <person name="Maciag T."/>
            <person name="Jablonska M."/>
            <person name="Obuchowski M."/>
            <person name="Heeb S."/>
            <person name="Jafra S."/>
        </authorList>
    </citation>
    <scope>NUCLEOTIDE SEQUENCE [LARGE SCALE GENOMIC DNA]</scope>
    <source>
        <strain evidence="3 4">P482</strain>
    </source>
</reference>
<feature type="chain" id="PRO_5042975823" evidence="1">
    <location>
        <begin position="25"/>
        <end position="90"/>
    </location>
</feature>
<name>A0AAP0SF69_9PSED</name>
<accession>A0AAP0SF69</accession>
<reference evidence="3 4" key="1">
    <citation type="journal article" date="2014" name="Genome Announc.">
        <title>Genome Sequence of Pseudomonas sp. Strain P482, a Tomato Rhizosphere Isolate with Broad-Spectrum Antimicrobial Activity.</title>
        <authorList>
            <person name="Krzyzanowska D.M."/>
            <person name="Ossowicki A."/>
            <person name="Jafra S."/>
        </authorList>
    </citation>
    <scope>NUCLEOTIDE SEQUENCE [LARGE SCALE GENOMIC DNA]</scope>
    <source>
        <strain evidence="3 4">P482</strain>
    </source>
</reference>
<evidence type="ECO:0000313" key="3">
    <source>
        <dbReference type="EMBL" id="KDN96962.1"/>
    </source>
</evidence>
<evidence type="ECO:0000256" key="1">
    <source>
        <dbReference type="SAM" id="SignalP"/>
    </source>
</evidence>
<dbReference type="Pfam" id="PF13670">
    <property type="entry name" value="PepSY_2"/>
    <property type="match status" value="1"/>
</dbReference>
<evidence type="ECO:0000259" key="2">
    <source>
        <dbReference type="Pfam" id="PF13670"/>
    </source>
</evidence>
<evidence type="ECO:0000313" key="4">
    <source>
        <dbReference type="Proteomes" id="UP000027121"/>
    </source>
</evidence>
<dbReference type="GeneID" id="98283518"/>
<dbReference type="EMBL" id="CP071706">
    <property type="protein sequence ID" value="KDN96962.1"/>
    <property type="molecule type" value="Genomic_DNA"/>
</dbReference>
<keyword evidence="4" id="KW-1185">Reference proteome</keyword>
<dbReference type="RefSeq" id="WP_010220113.1">
    <property type="nucleotide sequence ID" value="NZ_AJJP01000155.1"/>
</dbReference>
<protein>
    <submittedName>
        <fullName evidence="3">PepSY domain-containing protein</fullName>
    </submittedName>
</protein>
<gene>
    <name evidence="3" type="ORF">BV82_5171</name>
</gene>
<feature type="signal peptide" evidence="1">
    <location>
        <begin position="1"/>
        <end position="24"/>
    </location>
</feature>
<dbReference type="KEGG" id="pdw:BV82_5171"/>
<dbReference type="Gene3D" id="3.10.450.40">
    <property type="match status" value="1"/>
</dbReference>